<reference evidence="2" key="3">
    <citation type="submission" date="2021-05" db="UniProtKB">
        <authorList>
            <consortium name="EnsemblPlants"/>
        </authorList>
    </citation>
    <scope>IDENTIFICATION</scope>
    <source>
        <strain evidence="2">cv. B73</strain>
    </source>
</reference>
<reference evidence="3" key="1">
    <citation type="submission" date="2015-12" db="EMBL/GenBank/DDBJ databases">
        <title>Update maize B73 reference genome by single molecule sequencing technologies.</title>
        <authorList>
            <consortium name="Maize Genome Sequencing Project"/>
            <person name="Ware D."/>
        </authorList>
    </citation>
    <scope>NUCLEOTIDE SEQUENCE [LARGE SCALE GENOMIC DNA]</scope>
    <source>
        <strain evidence="3">cv. B73</strain>
    </source>
</reference>
<gene>
    <name evidence="2" type="primary">LOC103646336</name>
</gene>
<evidence type="ECO:0000313" key="3">
    <source>
        <dbReference type="Proteomes" id="UP000007305"/>
    </source>
</evidence>
<dbReference type="InParanoid" id="A0A804MEV9"/>
<evidence type="ECO:0000313" key="2">
    <source>
        <dbReference type="EnsemblPlants" id="Zm00001eb080160_P002"/>
    </source>
</evidence>
<feature type="compositionally biased region" description="Gly residues" evidence="1">
    <location>
        <begin position="187"/>
        <end position="196"/>
    </location>
</feature>
<feature type="compositionally biased region" description="Acidic residues" evidence="1">
    <location>
        <begin position="197"/>
        <end position="211"/>
    </location>
</feature>
<reference evidence="2" key="2">
    <citation type="submission" date="2019-07" db="EMBL/GenBank/DDBJ databases">
        <authorList>
            <person name="Seetharam A."/>
            <person name="Woodhouse M."/>
            <person name="Cannon E."/>
        </authorList>
    </citation>
    <scope>NUCLEOTIDE SEQUENCE [LARGE SCALE GENOMIC DNA]</scope>
    <source>
        <strain evidence="2">cv. B73</strain>
    </source>
</reference>
<accession>A0A804MEV9</accession>
<sequence>MDEPREPSFAHSSQLRLSTRRPRALALGLALGAPAARERRIDQLRLSILLHIIICATYVNRLLRERRPAAGDAAMTKQKAVIRLGVTNDQNRSKAMQLASRFHGPSTQIHESSIIIYIHARALIIIITPPPRASLSMHGTVCRSDLGVDHRRRQGPAGGGRRRHRHPLPRQFAAQEGLPLRRHRRGGGSQGQGEGGGGEEEEGRGGEEEEGQGVARSDPEALPAAAVLRRPAVSLRGTDNRLPHHVKLMDSGPPFKYIRILVSTRALQREHIIP</sequence>
<dbReference type="Proteomes" id="UP000007305">
    <property type="component" value="Chromosome 2"/>
</dbReference>
<feature type="region of interest" description="Disordered" evidence="1">
    <location>
        <begin position="146"/>
        <end position="223"/>
    </location>
</feature>
<dbReference type="AlphaFoldDB" id="A0A804MEV9"/>
<protein>
    <submittedName>
        <fullName evidence="2">Uncharacterized protein</fullName>
    </submittedName>
</protein>
<keyword evidence="3" id="KW-1185">Reference proteome</keyword>
<proteinExistence type="predicted"/>
<name>A0A804MEV9_MAIZE</name>
<evidence type="ECO:0000256" key="1">
    <source>
        <dbReference type="SAM" id="MobiDB-lite"/>
    </source>
</evidence>
<organism evidence="2 3">
    <name type="scientific">Zea mays</name>
    <name type="common">Maize</name>
    <dbReference type="NCBI Taxonomy" id="4577"/>
    <lineage>
        <taxon>Eukaryota</taxon>
        <taxon>Viridiplantae</taxon>
        <taxon>Streptophyta</taxon>
        <taxon>Embryophyta</taxon>
        <taxon>Tracheophyta</taxon>
        <taxon>Spermatophyta</taxon>
        <taxon>Magnoliopsida</taxon>
        <taxon>Liliopsida</taxon>
        <taxon>Poales</taxon>
        <taxon>Poaceae</taxon>
        <taxon>PACMAD clade</taxon>
        <taxon>Panicoideae</taxon>
        <taxon>Andropogonodae</taxon>
        <taxon>Andropogoneae</taxon>
        <taxon>Tripsacinae</taxon>
        <taxon>Zea</taxon>
    </lineage>
</organism>
<dbReference type="Gramene" id="Zm00001eb080160_T002">
    <property type="protein sequence ID" value="Zm00001eb080160_P002"/>
    <property type="gene ID" value="Zm00001eb080160"/>
</dbReference>
<dbReference type="EnsemblPlants" id="Zm00001eb080160_T002">
    <property type="protein sequence ID" value="Zm00001eb080160_P002"/>
    <property type="gene ID" value="Zm00001eb080160"/>
</dbReference>
<feature type="compositionally biased region" description="Basic residues" evidence="1">
    <location>
        <begin position="150"/>
        <end position="168"/>
    </location>
</feature>